<dbReference type="PANTHER" id="PTHR37012">
    <property type="entry name" value="B-ZIP TRANSCRIPTION FACTOR (EUROFUNG)-RELATED"/>
    <property type="match status" value="1"/>
</dbReference>
<dbReference type="SUPFAM" id="SSF57959">
    <property type="entry name" value="Leucine zipper domain"/>
    <property type="match status" value="1"/>
</dbReference>
<protein>
    <recommendedName>
        <fullName evidence="4">BZIP domain-containing protein</fullName>
    </recommendedName>
</protein>
<feature type="compositionally biased region" description="Polar residues" evidence="1">
    <location>
        <begin position="1"/>
        <end position="11"/>
    </location>
</feature>
<dbReference type="GeneID" id="30011308"/>
<reference evidence="2 3" key="1">
    <citation type="submission" date="2016-04" db="EMBL/GenBank/DDBJ databases">
        <title>Draft genome of Fonsecaea erecta CBS 125763.</title>
        <authorList>
            <person name="Weiss V.A."/>
            <person name="Vicente V.A."/>
            <person name="Raittz R.T."/>
            <person name="Moreno L.F."/>
            <person name="De Souza E.M."/>
            <person name="Pedrosa F.O."/>
            <person name="Steffens M.B."/>
            <person name="Faoro H."/>
            <person name="Tadra-Sfeir M.Z."/>
            <person name="Najafzadeh M.J."/>
            <person name="Felipe M.S."/>
            <person name="Teixeira M."/>
            <person name="Sun J."/>
            <person name="Xi L."/>
            <person name="Gomes R."/>
            <person name="De Azevedo C.M."/>
            <person name="Salgado C.G."/>
            <person name="Da Silva M.B."/>
            <person name="Nascimento M.F."/>
            <person name="Queiroz-Telles F."/>
            <person name="Attili D.S."/>
            <person name="Gorbushina A."/>
        </authorList>
    </citation>
    <scope>NUCLEOTIDE SEQUENCE [LARGE SCALE GENOMIC DNA]</scope>
    <source>
        <strain evidence="2 3">CBS 125763</strain>
    </source>
</reference>
<evidence type="ECO:0000313" key="3">
    <source>
        <dbReference type="Proteomes" id="UP000078343"/>
    </source>
</evidence>
<comment type="caution">
    <text evidence="2">The sequence shown here is derived from an EMBL/GenBank/DDBJ whole genome shotgun (WGS) entry which is preliminary data.</text>
</comment>
<evidence type="ECO:0008006" key="4">
    <source>
        <dbReference type="Google" id="ProtNLM"/>
    </source>
</evidence>
<dbReference type="Gene3D" id="1.20.5.170">
    <property type="match status" value="1"/>
</dbReference>
<keyword evidence="3" id="KW-1185">Reference proteome</keyword>
<dbReference type="InterPro" id="IPR046347">
    <property type="entry name" value="bZIP_sf"/>
</dbReference>
<accession>A0A178ZE06</accession>
<dbReference type="PANTHER" id="PTHR37012:SF7">
    <property type="entry name" value="B-ZIP TRANSCRIPTION FACTOR (EUROFUNG)-RELATED"/>
    <property type="match status" value="1"/>
</dbReference>
<dbReference type="AlphaFoldDB" id="A0A178ZE06"/>
<dbReference type="GO" id="GO:0003700">
    <property type="term" value="F:DNA-binding transcription factor activity"/>
    <property type="evidence" value="ECO:0007669"/>
    <property type="project" value="InterPro"/>
</dbReference>
<dbReference type="Pfam" id="PF11905">
    <property type="entry name" value="DUF3425"/>
    <property type="match status" value="1"/>
</dbReference>
<proteinExistence type="predicted"/>
<evidence type="ECO:0000313" key="2">
    <source>
        <dbReference type="EMBL" id="OAP58050.1"/>
    </source>
</evidence>
<name>A0A178ZE06_9EURO</name>
<dbReference type="Proteomes" id="UP000078343">
    <property type="component" value="Unassembled WGS sequence"/>
</dbReference>
<sequence length="508" mass="57910">MTDSTADNSLTNDKRTKKPRQRTERKKIQDRLAQRATREKTKQRIAALEEALSSLKSGDDASRTASLTSTIANLRKNNHRLQYTLDKIQAMISQVVLIPEGNDVDADAKPDFKPWASGLKEKTSRSESATALIPEIELAGAALAESDPFEFELPETTSITPSSPHVAVSVPWYGACVAPTMGALEDDAGKESGFAEGIPLDQVLEVGVTTVSARDTTAAAWGGGVDHFDSDLHRNHHHHYYHNNNNDDYLLDVFDQTGFGGWGSYEPTLFNTQLPPTNLEVTKRIAPDAEKWYVSNSAYNRALDSVKRRGKSAATMDFQTAFQAMLWGWQNVGREAEHPVWHALREVDQRIFGTWTSMAQRMAMMYVCQTLIQYRENPAPENLRRVPGFLRPRPAQERLAHPVVIDFLIWPGMRDRMIFEHEKYTATGVFSAAYVENFSFFWPYSNKEIFVYDHLRDRHDFSPVFLQYVYNYENWTMKPGFFEKYPEMRYDVPVLERNINIMRSVASF</sequence>
<evidence type="ECO:0000256" key="1">
    <source>
        <dbReference type="SAM" id="MobiDB-lite"/>
    </source>
</evidence>
<feature type="region of interest" description="Disordered" evidence="1">
    <location>
        <begin position="1"/>
        <end position="42"/>
    </location>
</feature>
<feature type="compositionally biased region" description="Basic residues" evidence="1">
    <location>
        <begin position="15"/>
        <end position="25"/>
    </location>
</feature>
<feature type="compositionally biased region" description="Basic and acidic residues" evidence="1">
    <location>
        <begin position="26"/>
        <end position="42"/>
    </location>
</feature>
<dbReference type="RefSeq" id="XP_018691417.1">
    <property type="nucleotide sequence ID" value="XM_018838649.1"/>
</dbReference>
<dbReference type="CDD" id="cd14688">
    <property type="entry name" value="bZIP_YAP"/>
    <property type="match status" value="1"/>
</dbReference>
<gene>
    <name evidence="2" type="ORF">AYL99_07140</name>
</gene>
<dbReference type="EMBL" id="LVYI01000006">
    <property type="protein sequence ID" value="OAP58050.1"/>
    <property type="molecule type" value="Genomic_DNA"/>
</dbReference>
<organism evidence="2 3">
    <name type="scientific">Fonsecaea erecta</name>
    <dbReference type="NCBI Taxonomy" id="1367422"/>
    <lineage>
        <taxon>Eukaryota</taxon>
        <taxon>Fungi</taxon>
        <taxon>Dikarya</taxon>
        <taxon>Ascomycota</taxon>
        <taxon>Pezizomycotina</taxon>
        <taxon>Eurotiomycetes</taxon>
        <taxon>Chaetothyriomycetidae</taxon>
        <taxon>Chaetothyriales</taxon>
        <taxon>Herpotrichiellaceae</taxon>
        <taxon>Fonsecaea</taxon>
    </lineage>
</organism>
<dbReference type="OrthoDB" id="5086080at2759"/>
<dbReference type="InterPro" id="IPR021833">
    <property type="entry name" value="DUF3425"/>
</dbReference>